<keyword evidence="3" id="KW-0325">Glycoprotein</keyword>
<dbReference type="EMBL" id="CM008054">
    <property type="protein sequence ID" value="PAN48168.1"/>
    <property type="molecule type" value="Genomic_DNA"/>
</dbReference>
<gene>
    <name evidence="5" type="ORF">PAHAL_9G364800</name>
</gene>
<evidence type="ECO:0000313" key="5">
    <source>
        <dbReference type="EMBL" id="PAN48168.1"/>
    </source>
</evidence>
<dbReference type="GO" id="GO:0004185">
    <property type="term" value="F:serine-type carboxypeptidase activity"/>
    <property type="evidence" value="ECO:0007669"/>
    <property type="project" value="InterPro"/>
</dbReference>
<dbReference type="PROSITE" id="PS00560">
    <property type="entry name" value="CARBOXYPEPT_SER_HIS"/>
    <property type="match status" value="1"/>
</dbReference>
<dbReference type="InterPro" id="IPR029058">
    <property type="entry name" value="AB_hydrolase_fold"/>
</dbReference>
<reference evidence="5" key="1">
    <citation type="submission" date="2018-04" db="EMBL/GenBank/DDBJ databases">
        <title>WGS assembly of Panicum hallii.</title>
        <authorList>
            <person name="Lovell J."/>
            <person name="Jenkins J."/>
            <person name="Lowry D."/>
            <person name="Mamidi S."/>
            <person name="Sreedasyam A."/>
            <person name="Weng X."/>
            <person name="Barry K."/>
            <person name="Bonette J."/>
            <person name="Campitelli B."/>
            <person name="Daum C."/>
            <person name="Gordon S."/>
            <person name="Gould B."/>
            <person name="Lipzen A."/>
            <person name="Macqueen A."/>
            <person name="Palacio-Mejia J."/>
            <person name="Plott C."/>
            <person name="Shakirov E."/>
            <person name="Shu S."/>
            <person name="Yoshinaga Y."/>
            <person name="Zane M."/>
            <person name="Rokhsar D."/>
            <person name="Grimwood J."/>
            <person name="Schmutz J."/>
            <person name="Juenger T."/>
        </authorList>
    </citation>
    <scope>NUCLEOTIDE SEQUENCE [LARGE SCALE GENOMIC DNA]</scope>
    <source>
        <strain evidence="5">FIL2</strain>
    </source>
</reference>
<dbReference type="FunFam" id="3.40.50.12670:FF:000001">
    <property type="entry name" value="Carboxypeptidase"/>
    <property type="match status" value="1"/>
</dbReference>
<dbReference type="PRINTS" id="PR00724">
    <property type="entry name" value="CRBOXYPTASEC"/>
</dbReference>
<dbReference type="GO" id="GO:0016747">
    <property type="term" value="F:acyltransferase activity, transferring groups other than amino-acyl groups"/>
    <property type="evidence" value="ECO:0007669"/>
    <property type="project" value="TreeGrafter"/>
</dbReference>
<proteinExistence type="inferred from homology"/>
<dbReference type="InterPro" id="IPR033124">
    <property type="entry name" value="Ser_caboxypep_his_AS"/>
</dbReference>
<protein>
    <recommendedName>
        <fullName evidence="6">Serine carboxypeptidase-like 18</fullName>
    </recommendedName>
</protein>
<evidence type="ECO:0008006" key="6">
    <source>
        <dbReference type="Google" id="ProtNLM"/>
    </source>
</evidence>
<feature type="region of interest" description="Disordered" evidence="4">
    <location>
        <begin position="1"/>
        <end position="26"/>
    </location>
</feature>
<dbReference type="Gene3D" id="3.40.50.1820">
    <property type="entry name" value="alpha/beta hydrolase"/>
    <property type="match status" value="1"/>
</dbReference>
<dbReference type="Gene3D" id="3.40.50.12670">
    <property type="match status" value="1"/>
</dbReference>
<keyword evidence="2" id="KW-0732">Signal</keyword>
<comment type="similarity">
    <text evidence="1">Belongs to the peptidase S10 family.</text>
</comment>
<evidence type="ECO:0000256" key="4">
    <source>
        <dbReference type="SAM" id="MobiDB-lite"/>
    </source>
</evidence>
<dbReference type="InterPro" id="IPR001563">
    <property type="entry name" value="Peptidase_S10"/>
</dbReference>
<accession>A0A2S3IN52</accession>
<dbReference type="SUPFAM" id="SSF53474">
    <property type="entry name" value="alpha/beta-Hydrolases"/>
    <property type="match status" value="1"/>
</dbReference>
<dbReference type="PANTHER" id="PTHR11802:SF29">
    <property type="entry name" value="SERINE CARBOXYPEPTIDASE-LIKE 19"/>
    <property type="match status" value="1"/>
</dbReference>
<dbReference type="Pfam" id="PF00450">
    <property type="entry name" value="Peptidase_S10"/>
    <property type="match status" value="1"/>
</dbReference>
<evidence type="ECO:0000256" key="2">
    <source>
        <dbReference type="ARBA" id="ARBA00022729"/>
    </source>
</evidence>
<name>A0A2S3IN52_9POAL</name>
<organism evidence="5">
    <name type="scientific">Panicum hallii</name>
    <dbReference type="NCBI Taxonomy" id="206008"/>
    <lineage>
        <taxon>Eukaryota</taxon>
        <taxon>Viridiplantae</taxon>
        <taxon>Streptophyta</taxon>
        <taxon>Embryophyta</taxon>
        <taxon>Tracheophyta</taxon>
        <taxon>Spermatophyta</taxon>
        <taxon>Magnoliopsida</taxon>
        <taxon>Liliopsida</taxon>
        <taxon>Poales</taxon>
        <taxon>Poaceae</taxon>
        <taxon>PACMAD clade</taxon>
        <taxon>Panicoideae</taxon>
        <taxon>Panicodae</taxon>
        <taxon>Paniceae</taxon>
        <taxon>Panicinae</taxon>
        <taxon>Panicum</taxon>
        <taxon>Panicum sect. Panicum</taxon>
    </lineage>
</organism>
<dbReference type="Gramene" id="PAN48168">
    <property type="protein sequence ID" value="PAN48168"/>
    <property type="gene ID" value="PAHAL_9G364800"/>
</dbReference>
<evidence type="ECO:0000256" key="1">
    <source>
        <dbReference type="ARBA" id="ARBA00009431"/>
    </source>
</evidence>
<dbReference type="GO" id="GO:0019748">
    <property type="term" value="P:secondary metabolic process"/>
    <property type="evidence" value="ECO:0007669"/>
    <property type="project" value="TreeGrafter"/>
</dbReference>
<dbReference type="AlphaFoldDB" id="A0A2S3IN52"/>
<dbReference type="GO" id="GO:0006508">
    <property type="term" value="P:proteolysis"/>
    <property type="evidence" value="ECO:0007669"/>
    <property type="project" value="InterPro"/>
</dbReference>
<dbReference type="Proteomes" id="UP000243499">
    <property type="component" value="Chromosome 9"/>
</dbReference>
<dbReference type="PANTHER" id="PTHR11802">
    <property type="entry name" value="SERINE PROTEASE FAMILY S10 SERINE CARBOXYPEPTIDASE"/>
    <property type="match status" value="1"/>
</dbReference>
<feature type="compositionally biased region" description="Polar residues" evidence="4">
    <location>
        <begin position="1"/>
        <end position="10"/>
    </location>
</feature>
<feature type="compositionally biased region" description="Basic and acidic residues" evidence="4">
    <location>
        <begin position="14"/>
        <end position="26"/>
    </location>
</feature>
<sequence length="526" mass="58630">MWTNEPTNKPTSRKAPEREEEHTTRRTEVVLAQAGPPPLGPATMARTRFPGQLCWCIFFFSLLCCSYASPSRPLISNSSGGITHLPGFQGPLPFHLQTGYVEVDKSNGVRLFYYFIRSERSPADDPLMLWLTGGPGCSVLTGLAYEIGPLSFDVNGYVDGLPKLVYNQHSWTKVCNIIFLDSPVGAGFSYSDTGEGYVSSDIKAVRQILIFLKKWFDEHPEFMPNPLYIAGDSYSGKIVPTVTSEIARGKEDGREPNFNLKGYLVGNPVTDSNFDGPSRIPFAHGMGIISDEIYESYKKSCIVGDNSHQSIECMNSLDAIQECLKGICPNHVLEPLCAFASPHAHKMETKPKLNSGTREMLQLQEYTADAELHLSEISLQCRTAGYIMSSIWANNASVRETLGIHKGTVPSWSRCNYYIPYTSDIPSTVKYHLDVTIKGYRSLVYSGDHDMVIPHIGTQAWIKTLNFSIVDRWRPWFVDGQVAGFTRSYSNNLTFATVKGGGHTAPEYMPRQCFDMFARWVSGDPL</sequence>
<evidence type="ECO:0000256" key="3">
    <source>
        <dbReference type="ARBA" id="ARBA00023180"/>
    </source>
</evidence>